<name>A0A5C8EMG7_9SPIR</name>
<feature type="binding site" evidence="6">
    <location>
        <position position="257"/>
    </location>
    <ligand>
        <name>S-adenosyl-L-methionine</name>
        <dbReference type="ChEBI" id="CHEBI:59789"/>
    </ligand>
</feature>
<dbReference type="GO" id="GO:0016740">
    <property type="term" value="F:transferase activity"/>
    <property type="evidence" value="ECO:0007669"/>
    <property type="project" value="TreeGrafter"/>
</dbReference>
<protein>
    <submittedName>
        <fullName evidence="8">[FeFe] hydrogenase H-cluster radical SAM maturase HydE</fullName>
    </submittedName>
</protein>
<keyword evidence="5" id="KW-0004">4Fe-4S</keyword>
<organism evidence="8 9">
    <name type="scientific">Brachyspira aalborgi</name>
    <dbReference type="NCBI Taxonomy" id="29522"/>
    <lineage>
        <taxon>Bacteria</taxon>
        <taxon>Pseudomonadati</taxon>
        <taxon>Spirochaetota</taxon>
        <taxon>Spirochaetia</taxon>
        <taxon>Brachyspirales</taxon>
        <taxon>Brachyspiraceae</taxon>
        <taxon>Brachyspira</taxon>
    </lineage>
</organism>
<dbReference type="PROSITE" id="PS51918">
    <property type="entry name" value="RADICAL_SAM"/>
    <property type="match status" value="1"/>
</dbReference>
<dbReference type="Gene3D" id="3.20.20.70">
    <property type="entry name" value="Aldolase class I"/>
    <property type="match status" value="1"/>
</dbReference>
<dbReference type="RefSeq" id="WP_147778583.1">
    <property type="nucleotide sequence ID" value="NZ_SAYD01000018.1"/>
</dbReference>
<evidence type="ECO:0000259" key="7">
    <source>
        <dbReference type="PROSITE" id="PS51918"/>
    </source>
</evidence>
<dbReference type="Pfam" id="PF04055">
    <property type="entry name" value="Radical_SAM"/>
    <property type="match status" value="1"/>
</dbReference>
<evidence type="ECO:0000256" key="6">
    <source>
        <dbReference type="PIRSR" id="PIRSR004762-2"/>
    </source>
</evidence>
<dbReference type="InterPro" id="IPR007197">
    <property type="entry name" value="rSAM"/>
</dbReference>
<keyword evidence="1 5" id="KW-0949">S-adenosyl-L-methionine</keyword>
<dbReference type="InterPro" id="IPR034422">
    <property type="entry name" value="HydE/PylB-like"/>
</dbReference>
<comment type="cofactor">
    <cofactor evidence="5">
        <name>[4Fe-4S] cluster</name>
        <dbReference type="ChEBI" id="CHEBI:49883"/>
    </cofactor>
    <text evidence="5">Binds 1 [4Fe-4S] cluster. The cluster is coordinated with 3 cysteines and an exchangeable S-adenosyl-L-methionine.</text>
</comment>
<dbReference type="PANTHER" id="PTHR43726:SF1">
    <property type="entry name" value="BIOTIN SYNTHASE"/>
    <property type="match status" value="1"/>
</dbReference>
<feature type="binding site" evidence="6">
    <location>
        <position position="186"/>
    </location>
    <ligand>
        <name>S-adenosyl-L-methionine</name>
        <dbReference type="ChEBI" id="CHEBI:59789"/>
    </ligand>
</feature>
<keyword evidence="2" id="KW-0479">Metal-binding</keyword>
<evidence type="ECO:0000256" key="4">
    <source>
        <dbReference type="ARBA" id="ARBA00023014"/>
    </source>
</evidence>
<evidence type="ECO:0000256" key="3">
    <source>
        <dbReference type="ARBA" id="ARBA00023004"/>
    </source>
</evidence>
<feature type="binding site" evidence="5">
    <location>
        <position position="86"/>
    </location>
    <ligand>
        <name>[4Fe-4S] cluster</name>
        <dbReference type="ChEBI" id="CHEBI:49883"/>
        <note>4Fe-4S-S-AdoMet</note>
    </ligand>
</feature>
<reference evidence="8 9" key="1">
    <citation type="journal article" date="1992" name="Lakartidningen">
        <title>[Penicillin V and not amoxicillin is the first choice preparation in acute otitis].</title>
        <authorList>
            <person name="Kamme C."/>
            <person name="Lundgren K."/>
            <person name="Prellner K."/>
        </authorList>
    </citation>
    <scope>NUCLEOTIDE SEQUENCE [LARGE SCALE GENOMIC DNA]</scope>
    <source>
        <strain evidence="8 9">PC3997IV</strain>
    </source>
</reference>
<evidence type="ECO:0000313" key="9">
    <source>
        <dbReference type="Proteomes" id="UP000325002"/>
    </source>
</evidence>
<sequence length="376" mass="43326">MIDINKAKKIIDKIDKKEKISYKDVLTLLSSFEYDNNLNKKKLDKKEKEEIKELKKYLRIKARDKADKIFGKYIFMRGLVEFTNYCKNDCIYCGIRKSNKNAERYRLNKKEILECCKVGYDIGFRTFVLQGGEDNFFNIERMSNIVRAIKKEFPDCALTLSIGEKDEKYYKELKNNGANRFLLRHETSENEHYSKLHPKYMSLDNRKECLRILKRLGFQTGTGIMVGSPFQKLENIASDLIFMQEIKPEMIGIGPFLPHKDTSFANEKIGEMELTLILISILRLIFPLSLIPATTALGTIKEGGRELGILHGANVVMPNLSPMNVRKKYLLYNNKISTGTESAEGVELLKKSIDKIGYILTGARGDYDINRKLKIN</sequence>
<comment type="caution">
    <text evidence="8">The sequence shown here is derived from an EMBL/GenBank/DDBJ whole genome shotgun (WGS) entry which is preliminary data.</text>
</comment>
<accession>A0A5C8EMG7</accession>
<evidence type="ECO:0000256" key="5">
    <source>
        <dbReference type="PIRSR" id="PIRSR004762-1"/>
    </source>
</evidence>
<feature type="binding site" evidence="6">
    <location>
        <position position="161"/>
    </location>
    <ligand>
        <name>(3R)-3-methyl-D-ornithine</name>
        <dbReference type="ChEBI" id="CHEBI:64642"/>
    </ligand>
</feature>
<feature type="binding site" evidence="5">
    <location>
        <position position="93"/>
    </location>
    <ligand>
        <name>[4Fe-4S] cluster</name>
        <dbReference type="ChEBI" id="CHEBI:49883"/>
        <note>4Fe-4S-S-AdoMet</note>
    </ligand>
</feature>
<dbReference type="SUPFAM" id="SSF102114">
    <property type="entry name" value="Radical SAM enzymes"/>
    <property type="match status" value="1"/>
</dbReference>
<dbReference type="InterPro" id="IPR058240">
    <property type="entry name" value="rSAM_sf"/>
</dbReference>
<dbReference type="Proteomes" id="UP000325002">
    <property type="component" value="Unassembled WGS sequence"/>
</dbReference>
<dbReference type="GO" id="GO:0046872">
    <property type="term" value="F:metal ion binding"/>
    <property type="evidence" value="ECO:0007669"/>
    <property type="project" value="UniProtKB-KW"/>
</dbReference>
<feature type="binding site" evidence="5">
    <location>
        <position position="90"/>
    </location>
    <ligand>
        <name>[4Fe-4S] cluster</name>
        <dbReference type="ChEBI" id="CHEBI:49883"/>
        <note>4Fe-4S-S-AdoMet</note>
    </ligand>
</feature>
<dbReference type="EMBL" id="SAYD01000018">
    <property type="protein sequence ID" value="TXJ39167.1"/>
    <property type="molecule type" value="Genomic_DNA"/>
</dbReference>
<dbReference type="GO" id="GO:0051539">
    <property type="term" value="F:4 iron, 4 sulfur cluster binding"/>
    <property type="evidence" value="ECO:0007669"/>
    <property type="project" value="UniProtKB-KW"/>
</dbReference>
<dbReference type="SFLD" id="SFLDG01280">
    <property type="entry name" value="HydE/PylB-like"/>
    <property type="match status" value="1"/>
</dbReference>
<proteinExistence type="predicted"/>
<keyword evidence="3 5" id="KW-0408">Iron</keyword>
<dbReference type="SFLD" id="SFLDS00029">
    <property type="entry name" value="Radical_SAM"/>
    <property type="match status" value="1"/>
</dbReference>
<dbReference type="InterPro" id="IPR013785">
    <property type="entry name" value="Aldolase_TIM"/>
</dbReference>
<dbReference type="AlphaFoldDB" id="A0A5C8EMG7"/>
<feature type="domain" description="Radical SAM core" evidence="7">
    <location>
        <begin position="72"/>
        <end position="294"/>
    </location>
</feature>
<dbReference type="CDD" id="cd01335">
    <property type="entry name" value="Radical_SAM"/>
    <property type="match status" value="1"/>
</dbReference>
<dbReference type="PANTHER" id="PTHR43726">
    <property type="entry name" value="3-METHYLORNITHINE SYNTHASE"/>
    <property type="match status" value="1"/>
</dbReference>
<feature type="binding site" evidence="6">
    <location>
        <position position="206"/>
    </location>
    <ligand>
        <name>S-adenosyl-L-methionine</name>
        <dbReference type="ChEBI" id="CHEBI:59789"/>
    </ligand>
</feature>
<evidence type="ECO:0000256" key="1">
    <source>
        <dbReference type="ARBA" id="ARBA00022691"/>
    </source>
</evidence>
<dbReference type="NCBIfam" id="TIGR03956">
    <property type="entry name" value="rSAM_HydE"/>
    <property type="match status" value="1"/>
</dbReference>
<dbReference type="SFLD" id="SFLDF00348">
    <property type="entry name" value="FeFe_hydrogenase_maturase_(Hyd"/>
    <property type="match status" value="1"/>
</dbReference>
<evidence type="ECO:0000313" key="8">
    <source>
        <dbReference type="EMBL" id="TXJ39167.1"/>
    </source>
</evidence>
<gene>
    <name evidence="8" type="primary">hydE</name>
    <name evidence="8" type="ORF">EPJ81_04475</name>
</gene>
<dbReference type="SFLD" id="SFLDG01060">
    <property type="entry name" value="BATS_domain_containing"/>
    <property type="match status" value="1"/>
</dbReference>
<dbReference type="SMART" id="SM00729">
    <property type="entry name" value="Elp3"/>
    <property type="match status" value="1"/>
</dbReference>
<keyword evidence="4 5" id="KW-0411">Iron-sulfur</keyword>
<dbReference type="PIRSF" id="PIRSF004762">
    <property type="entry name" value="CHP00423"/>
    <property type="match status" value="1"/>
</dbReference>
<evidence type="ECO:0000256" key="2">
    <source>
        <dbReference type="ARBA" id="ARBA00022723"/>
    </source>
</evidence>
<dbReference type="InterPro" id="IPR006638">
    <property type="entry name" value="Elp3/MiaA/NifB-like_rSAM"/>
</dbReference>
<dbReference type="InterPro" id="IPR024021">
    <property type="entry name" value="FeFe-hyd_HydE_rSAM"/>
</dbReference>